<keyword evidence="3" id="KW-1185">Reference proteome</keyword>
<evidence type="ECO:0000313" key="3">
    <source>
        <dbReference type="Proteomes" id="UP000799766"/>
    </source>
</evidence>
<dbReference type="Proteomes" id="UP000799766">
    <property type="component" value="Unassembled WGS sequence"/>
</dbReference>
<gene>
    <name evidence="2" type="ORF">BDY21DRAFT_346818</name>
</gene>
<keyword evidence="1" id="KW-0732">Signal</keyword>
<organism evidence="2 3">
    <name type="scientific">Lineolata rhizophorae</name>
    <dbReference type="NCBI Taxonomy" id="578093"/>
    <lineage>
        <taxon>Eukaryota</taxon>
        <taxon>Fungi</taxon>
        <taxon>Dikarya</taxon>
        <taxon>Ascomycota</taxon>
        <taxon>Pezizomycotina</taxon>
        <taxon>Dothideomycetes</taxon>
        <taxon>Dothideomycetes incertae sedis</taxon>
        <taxon>Lineolatales</taxon>
        <taxon>Lineolataceae</taxon>
        <taxon>Lineolata</taxon>
    </lineage>
</organism>
<name>A0A6A6NXA0_9PEZI</name>
<reference evidence="2" key="1">
    <citation type="journal article" date="2020" name="Stud. Mycol.">
        <title>101 Dothideomycetes genomes: a test case for predicting lifestyles and emergence of pathogens.</title>
        <authorList>
            <person name="Haridas S."/>
            <person name="Albert R."/>
            <person name="Binder M."/>
            <person name="Bloem J."/>
            <person name="Labutti K."/>
            <person name="Salamov A."/>
            <person name="Andreopoulos B."/>
            <person name="Baker S."/>
            <person name="Barry K."/>
            <person name="Bills G."/>
            <person name="Bluhm B."/>
            <person name="Cannon C."/>
            <person name="Castanera R."/>
            <person name="Culley D."/>
            <person name="Daum C."/>
            <person name="Ezra D."/>
            <person name="Gonzalez J."/>
            <person name="Henrissat B."/>
            <person name="Kuo A."/>
            <person name="Liang C."/>
            <person name="Lipzen A."/>
            <person name="Lutzoni F."/>
            <person name="Magnuson J."/>
            <person name="Mondo S."/>
            <person name="Nolan M."/>
            <person name="Ohm R."/>
            <person name="Pangilinan J."/>
            <person name="Park H.-J."/>
            <person name="Ramirez L."/>
            <person name="Alfaro M."/>
            <person name="Sun H."/>
            <person name="Tritt A."/>
            <person name="Yoshinaga Y."/>
            <person name="Zwiers L.-H."/>
            <person name="Turgeon B."/>
            <person name="Goodwin S."/>
            <person name="Spatafora J."/>
            <person name="Crous P."/>
            <person name="Grigoriev I."/>
        </authorList>
    </citation>
    <scope>NUCLEOTIDE SEQUENCE</scope>
    <source>
        <strain evidence="2">ATCC 16933</strain>
    </source>
</reference>
<protein>
    <submittedName>
        <fullName evidence="2">Uncharacterized protein</fullName>
    </submittedName>
</protein>
<dbReference type="EMBL" id="MU001683">
    <property type="protein sequence ID" value="KAF2456329.1"/>
    <property type="molecule type" value="Genomic_DNA"/>
</dbReference>
<evidence type="ECO:0000256" key="1">
    <source>
        <dbReference type="SAM" id="SignalP"/>
    </source>
</evidence>
<dbReference type="AlphaFoldDB" id="A0A6A6NXA0"/>
<sequence>MTPRLATLVASLSTLLGVAKATYVWQPGSFAHSTLSNLCYNTHTWTVYTMAHPSIAPTTTITTTFPVWVSTVTVAGTTEYEGHVISPLSVPTVMPSALISPPSGFDSQVSCSLFQLLLLSHTPTLHLAPVY</sequence>
<evidence type="ECO:0000313" key="2">
    <source>
        <dbReference type="EMBL" id="KAF2456329.1"/>
    </source>
</evidence>
<feature type="chain" id="PRO_5025610873" evidence="1">
    <location>
        <begin position="22"/>
        <end position="131"/>
    </location>
</feature>
<feature type="signal peptide" evidence="1">
    <location>
        <begin position="1"/>
        <end position="21"/>
    </location>
</feature>
<accession>A0A6A6NXA0</accession>
<proteinExistence type="predicted"/>